<accession>A0AA36E4X4</accession>
<dbReference type="EMBL" id="OX465080">
    <property type="protein sequence ID" value="CAI9283181.1"/>
    <property type="molecule type" value="Genomic_DNA"/>
</dbReference>
<protein>
    <submittedName>
        <fullName evidence="2">Uncharacterized protein</fullName>
    </submittedName>
</protein>
<organism evidence="2 3">
    <name type="scientific">Lactuca saligna</name>
    <name type="common">Willowleaf lettuce</name>
    <dbReference type="NCBI Taxonomy" id="75948"/>
    <lineage>
        <taxon>Eukaryota</taxon>
        <taxon>Viridiplantae</taxon>
        <taxon>Streptophyta</taxon>
        <taxon>Embryophyta</taxon>
        <taxon>Tracheophyta</taxon>
        <taxon>Spermatophyta</taxon>
        <taxon>Magnoliopsida</taxon>
        <taxon>eudicotyledons</taxon>
        <taxon>Gunneridae</taxon>
        <taxon>Pentapetalae</taxon>
        <taxon>asterids</taxon>
        <taxon>campanulids</taxon>
        <taxon>Asterales</taxon>
        <taxon>Asteraceae</taxon>
        <taxon>Cichorioideae</taxon>
        <taxon>Cichorieae</taxon>
        <taxon>Lactucinae</taxon>
        <taxon>Lactuca</taxon>
    </lineage>
</organism>
<dbReference type="AlphaFoldDB" id="A0AA36E4X4"/>
<evidence type="ECO:0000313" key="2">
    <source>
        <dbReference type="EMBL" id="CAI9283181.1"/>
    </source>
</evidence>
<proteinExistence type="predicted"/>
<dbReference type="Proteomes" id="UP001177003">
    <property type="component" value="Chromosome 4"/>
</dbReference>
<name>A0AA36E4X4_LACSI</name>
<reference evidence="2" key="1">
    <citation type="submission" date="2023-04" db="EMBL/GenBank/DDBJ databases">
        <authorList>
            <person name="Vijverberg K."/>
            <person name="Xiong W."/>
            <person name="Schranz E."/>
        </authorList>
    </citation>
    <scope>NUCLEOTIDE SEQUENCE</scope>
</reference>
<feature type="region of interest" description="Disordered" evidence="1">
    <location>
        <begin position="1"/>
        <end position="60"/>
    </location>
</feature>
<keyword evidence="3" id="KW-1185">Reference proteome</keyword>
<evidence type="ECO:0000313" key="3">
    <source>
        <dbReference type="Proteomes" id="UP001177003"/>
    </source>
</evidence>
<gene>
    <name evidence="2" type="ORF">LSALG_LOCUS22787</name>
</gene>
<evidence type="ECO:0000256" key="1">
    <source>
        <dbReference type="SAM" id="MobiDB-lite"/>
    </source>
</evidence>
<feature type="compositionally biased region" description="Basic and acidic residues" evidence="1">
    <location>
        <begin position="16"/>
        <end position="60"/>
    </location>
</feature>
<sequence>MGDFKTSFESNTAEQIRGEAKKVSTEEIKKPACGSDEHEQKPPKSKDQKDNEAEEKARKSYEAQVTLETQKILFVAWSMERILNESIDNPSVYWLEPVTLFELENTLDSQLDFPITLKAFLFRSFGRVENALESTNNVNLMLISFYLKHDKPQYQTLSSKKITAVMVIGQLKPKASLMLDLKLLEEPIVAYLKRMLVSYIHEVGKMDVEIAVVLRKKAIIKPKEALCDVYKVKLGKIHKDNWNLVFQQSARDGSNSQRCFFSLSDKHLYSTSYLNYVLELIEKSKATDTTSKK</sequence>